<protein>
    <recommendedName>
        <fullName evidence="2">Putative gamma-glutamylcyclotransferase</fullName>
    </recommendedName>
</protein>
<dbReference type="Pfam" id="PF06094">
    <property type="entry name" value="GGACT"/>
    <property type="match status" value="1"/>
</dbReference>
<evidence type="ECO:0000256" key="2">
    <source>
        <dbReference type="ARBA" id="ARBA00030602"/>
    </source>
</evidence>
<dbReference type="AlphaFoldDB" id="A0A1P8EJF6"/>
<dbReference type="PANTHER" id="PTHR31544:SF2">
    <property type="entry name" value="AIG2-LIKE PROTEIN D"/>
    <property type="match status" value="1"/>
</dbReference>
<dbReference type="InterPro" id="IPR013024">
    <property type="entry name" value="GGCT-like"/>
</dbReference>
<dbReference type="CDD" id="cd06661">
    <property type="entry name" value="GGCT_like"/>
    <property type="match status" value="1"/>
</dbReference>
<gene>
    <name evidence="4" type="ORF">BEN76_10040</name>
</gene>
<evidence type="ECO:0000256" key="1">
    <source>
        <dbReference type="ARBA" id="ARBA00022679"/>
    </source>
</evidence>
<feature type="domain" description="Gamma-glutamylcyclotransferase AIG2-like" evidence="3">
    <location>
        <begin position="4"/>
        <end position="109"/>
    </location>
</feature>
<evidence type="ECO:0000313" key="5">
    <source>
        <dbReference type="Proteomes" id="UP000185674"/>
    </source>
</evidence>
<dbReference type="EMBL" id="CP016896">
    <property type="protein sequence ID" value="APV36339.1"/>
    <property type="molecule type" value="Genomic_DNA"/>
</dbReference>
<dbReference type="SUPFAM" id="SSF110857">
    <property type="entry name" value="Gamma-glutamyl cyclotransferase-like"/>
    <property type="match status" value="1"/>
</dbReference>
<dbReference type="Gene3D" id="3.10.490.10">
    <property type="entry name" value="Gamma-glutamyl cyclotransferase-like"/>
    <property type="match status" value="1"/>
</dbReference>
<dbReference type="Proteomes" id="UP000185674">
    <property type="component" value="Chromosome"/>
</dbReference>
<reference evidence="4 5" key="1">
    <citation type="submission" date="2016-08" db="EMBL/GenBank/DDBJ databases">
        <title>Complete genome sequence of Acinetobacter baylyi strain GFJ2.</title>
        <authorList>
            <person name="Tabata M."/>
            <person name="Kuboki S."/>
            <person name="Gibu N."/>
            <person name="Kinouchi Y."/>
            <person name="Vangnai A."/>
            <person name="Kasai D."/>
            <person name="Fukuda M."/>
        </authorList>
    </citation>
    <scope>NUCLEOTIDE SEQUENCE [LARGE SCALE GENOMIC DNA]</scope>
    <source>
        <strain evidence="4 5">GFJ2</strain>
    </source>
</reference>
<evidence type="ECO:0000313" key="4">
    <source>
        <dbReference type="EMBL" id="APV36339.1"/>
    </source>
</evidence>
<dbReference type="RefSeq" id="WP_076032990.1">
    <property type="nucleotide sequence ID" value="NZ_CP016896.1"/>
</dbReference>
<keyword evidence="1" id="KW-0808">Transferase</keyword>
<dbReference type="STRING" id="487316.BEN76_10040"/>
<proteinExistence type="predicted"/>
<name>A0A1P8EJF6_9GAMM</name>
<organism evidence="4 5">
    <name type="scientific">Acinetobacter soli</name>
    <dbReference type="NCBI Taxonomy" id="487316"/>
    <lineage>
        <taxon>Bacteria</taxon>
        <taxon>Pseudomonadati</taxon>
        <taxon>Pseudomonadota</taxon>
        <taxon>Gammaproteobacteria</taxon>
        <taxon>Moraxellales</taxon>
        <taxon>Moraxellaceae</taxon>
        <taxon>Acinetobacter</taxon>
    </lineage>
</organism>
<dbReference type="InterPro" id="IPR036568">
    <property type="entry name" value="GGCT-like_sf"/>
</dbReference>
<dbReference type="PANTHER" id="PTHR31544">
    <property type="entry name" value="AIG2-LIKE PROTEIN D"/>
    <property type="match status" value="1"/>
</dbReference>
<dbReference type="InterPro" id="IPR045038">
    <property type="entry name" value="AIG2-like"/>
</dbReference>
<sequence>MNRLFAYGTLCPNRENAHIMANIDGVWQKAYVRGVIHILDWGPDQGLPAIVLDSGAPQVAGFLFSSDELDQHWDRLDEFEGFQYERVQVEIQLETGEKLEAWTYQMNQNARKSAH</sequence>
<dbReference type="InterPro" id="IPR009288">
    <property type="entry name" value="AIG2-like_dom"/>
</dbReference>
<dbReference type="KEGG" id="asol:BEN76_10040"/>
<dbReference type="eggNOG" id="COG2105">
    <property type="taxonomic scope" value="Bacteria"/>
</dbReference>
<dbReference type="GO" id="GO:0016740">
    <property type="term" value="F:transferase activity"/>
    <property type="evidence" value="ECO:0007669"/>
    <property type="project" value="UniProtKB-KW"/>
</dbReference>
<accession>A0A1P8EJF6</accession>
<evidence type="ECO:0000259" key="3">
    <source>
        <dbReference type="Pfam" id="PF06094"/>
    </source>
</evidence>